<dbReference type="AlphaFoldDB" id="A0AAV4APS2"/>
<organism evidence="2 3">
    <name type="scientific">Plakobranchus ocellatus</name>
    <dbReference type="NCBI Taxonomy" id="259542"/>
    <lineage>
        <taxon>Eukaryota</taxon>
        <taxon>Metazoa</taxon>
        <taxon>Spiralia</taxon>
        <taxon>Lophotrochozoa</taxon>
        <taxon>Mollusca</taxon>
        <taxon>Gastropoda</taxon>
        <taxon>Heterobranchia</taxon>
        <taxon>Euthyneura</taxon>
        <taxon>Panpulmonata</taxon>
        <taxon>Sacoglossa</taxon>
        <taxon>Placobranchoidea</taxon>
        <taxon>Plakobranchidae</taxon>
        <taxon>Plakobranchus</taxon>
    </lineage>
</organism>
<accession>A0AAV4APS2</accession>
<sequence>MKIKQPFFGEFDIVYAKLVLQTSPRRLFASFSPVVGLSRIEERDSSNGNKYAEVWSIDGGNRHRTEQRHKEEDDKSVEGGSGDTVDTSSDKSVAGDSGGTVDTSSDKSVEGDSGGTVETSSDKSVAGDSGGQAGEKRTETAGNVRHTVGDTRETTWNNGDGDGDTSFPRCFLDAREKSRPWVISA</sequence>
<gene>
    <name evidence="2" type="ORF">PoB_003666600</name>
</gene>
<evidence type="ECO:0000313" key="3">
    <source>
        <dbReference type="Proteomes" id="UP000735302"/>
    </source>
</evidence>
<name>A0AAV4APS2_9GAST</name>
<evidence type="ECO:0000256" key="1">
    <source>
        <dbReference type="SAM" id="MobiDB-lite"/>
    </source>
</evidence>
<proteinExistence type="predicted"/>
<evidence type="ECO:0000313" key="2">
    <source>
        <dbReference type="EMBL" id="GFO10161.1"/>
    </source>
</evidence>
<protein>
    <submittedName>
        <fullName evidence="2">Uncharacterized protein</fullName>
    </submittedName>
</protein>
<feature type="region of interest" description="Disordered" evidence="1">
    <location>
        <begin position="41"/>
        <end position="185"/>
    </location>
</feature>
<keyword evidence="3" id="KW-1185">Reference proteome</keyword>
<dbReference type="Proteomes" id="UP000735302">
    <property type="component" value="Unassembled WGS sequence"/>
</dbReference>
<comment type="caution">
    <text evidence="2">The sequence shown here is derived from an EMBL/GenBank/DDBJ whole genome shotgun (WGS) entry which is preliminary data.</text>
</comment>
<feature type="compositionally biased region" description="Basic and acidic residues" evidence="1">
    <location>
        <begin position="60"/>
        <end position="77"/>
    </location>
</feature>
<dbReference type="EMBL" id="BLXT01004148">
    <property type="protein sequence ID" value="GFO10161.1"/>
    <property type="molecule type" value="Genomic_DNA"/>
</dbReference>
<reference evidence="2 3" key="1">
    <citation type="journal article" date="2021" name="Elife">
        <title>Chloroplast acquisition without the gene transfer in kleptoplastic sea slugs, Plakobranchus ocellatus.</title>
        <authorList>
            <person name="Maeda T."/>
            <person name="Takahashi S."/>
            <person name="Yoshida T."/>
            <person name="Shimamura S."/>
            <person name="Takaki Y."/>
            <person name="Nagai Y."/>
            <person name="Toyoda A."/>
            <person name="Suzuki Y."/>
            <person name="Arimoto A."/>
            <person name="Ishii H."/>
            <person name="Satoh N."/>
            <person name="Nishiyama T."/>
            <person name="Hasebe M."/>
            <person name="Maruyama T."/>
            <person name="Minagawa J."/>
            <person name="Obokata J."/>
            <person name="Shigenobu S."/>
        </authorList>
    </citation>
    <scope>NUCLEOTIDE SEQUENCE [LARGE SCALE GENOMIC DNA]</scope>
</reference>